<keyword evidence="3" id="KW-1185">Reference proteome</keyword>
<evidence type="ECO:0000313" key="3">
    <source>
        <dbReference type="Proteomes" id="UP001218579"/>
    </source>
</evidence>
<sequence length="126" mass="14144">MDVVNAYTNFSGRMRRRHFWIFSILLWLASVAFMTVFGGSPNDGMGFIRPYRFDGAGIFGFVAGIAVFAATLAVHVKRWHDRDKSWPWTLLLFVPIIGWIWILIECGFLDGTAGANRFGSSPKPVG</sequence>
<accession>A0ABT5HH25</accession>
<comment type="caution">
    <text evidence="2">The sequence shown here is derived from an EMBL/GenBank/DDBJ whole genome shotgun (WGS) entry which is preliminary data.</text>
</comment>
<organism evidence="2 3">
    <name type="scientific">Asticcacaulis machinosus</name>
    <dbReference type="NCBI Taxonomy" id="2984211"/>
    <lineage>
        <taxon>Bacteria</taxon>
        <taxon>Pseudomonadati</taxon>
        <taxon>Pseudomonadota</taxon>
        <taxon>Alphaproteobacteria</taxon>
        <taxon>Caulobacterales</taxon>
        <taxon>Caulobacteraceae</taxon>
        <taxon>Asticcacaulis</taxon>
    </lineage>
</organism>
<feature type="transmembrane region" description="Helical" evidence="1">
    <location>
        <begin position="19"/>
        <end position="37"/>
    </location>
</feature>
<feature type="transmembrane region" description="Helical" evidence="1">
    <location>
        <begin position="86"/>
        <end position="104"/>
    </location>
</feature>
<dbReference type="PANTHER" id="PTHR34980">
    <property type="entry name" value="INNER MEMBRANE PROTEIN-RELATED-RELATED"/>
    <property type="match status" value="1"/>
</dbReference>
<evidence type="ECO:0000313" key="2">
    <source>
        <dbReference type="EMBL" id="MDC7674904.1"/>
    </source>
</evidence>
<protein>
    <submittedName>
        <fullName evidence="2">DUF805 domain-containing protein</fullName>
    </submittedName>
</protein>
<reference evidence="2 3" key="1">
    <citation type="submission" date="2023-01" db="EMBL/GenBank/DDBJ databases">
        <title>Novel species of the genus Asticcacaulis isolated from rivers.</title>
        <authorList>
            <person name="Lu H."/>
        </authorList>
    </citation>
    <scope>NUCLEOTIDE SEQUENCE [LARGE SCALE GENOMIC DNA]</scope>
    <source>
        <strain evidence="2 3">LKC15W</strain>
    </source>
</reference>
<dbReference type="Proteomes" id="UP001218579">
    <property type="component" value="Unassembled WGS sequence"/>
</dbReference>
<proteinExistence type="predicted"/>
<gene>
    <name evidence="2" type="ORF">PQU98_02090</name>
</gene>
<dbReference type="Pfam" id="PF05656">
    <property type="entry name" value="DUF805"/>
    <property type="match status" value="1"/>
</dbReference>
<dbReference type="RefSeq" id="WP_272743215.1">
    <property type="nucleotide sequence ID" value="NZ_JAQQKV010000001.1"/>
</dbReference>
<dbReference type="EMBL" id="JAQQKV010000001">
    <property type="protein sequence ID" value="MDC7674904.1"/>
    <property type="molecule type" value="Genomic_DNA"/>
</dbReference>
<keyword evidence="1" id="KW-1133">Transmembrane helix</keyword>
<name>A0ABT5HH25_9CAUL</name>
<evidence type="ECO:0000256" key="1">
    <source>
        <dbReference type="SAM" id="Phobius"/>
    </source>
</evidence>
<keyword evidence="1" id="KW-0812">Transmembrane</keyword>
<feature type="transmembrane region" description="Helical" evidence="1">
    <location>
        <begin position="57"/>
        <end position="74"/>
    </location>
</feature>
<dbReference type="InterPro" id="IPR008523">
    <property type="entry name" value="DUF805"/>
</dbReference>
<keyword evidence="1" id="KW-0472">Membrane</keyword>